<dbReference type="SUPFAM" id="SSF47113">
    <property type="entry name" value="Histone-fold"/>
    <property type="match status" value="1"/>
</dbReference>
<evidence type="ECO:0000313" key="8">
    <source>
        <dbReference type="EMBL" id="KAK1743134.1"/>
    </source>
</evidence>
<organism evidence="8 9">
    <name type="scientific">Skeletonema marinoi</name>
    <dbReference type="NCBI Taxonomy" id="267567"/>
    <lineage>
        <taxon>Eukaryota</taxon>
        <taxon>Sar</taxon>
        <taxon>Stramenopiles</taxon>
        <taxon>Ochrophyta</taxon>
        <taxon>Bacillariophyta</taxon>
        <taxon>Coscinodiscophyceae</taxon>
        <taxon>Thalassiosirophycidae</taxon>
        <taxon>Thalassiosirales</taxon>
        <taxon>Skeletonemataceae</taxon>
        <taxon>Skeletonema</taxon>
        <taxon>Skeletonema marinoi-dohrnii complex</taxon>
    </lineage>
</organism>
<reference evidence="8" key="1">
    <citation type="submission" date="2023-06" db="EMBL/GenBank/DDBJ databases">
        <title>Survivors Of The Sea: Transcriptome response of Skeletonema marinoi to long-term dormancy.</title>
        <authorList>
            <person name="Pinder M.I.M."/>
            <person name="Kourtchenko O."/>
            <person name="Robertson E.K."/>
            <person name="Larsson T."/>
            <person name="Maumus F."/>
            <person name="Osuna-Cruz C.M."/>
            <person name="Vancaester E."/>
            <person name="Stenow R."/>
            <person name="Vandepoele K."/>
            <person name="Ploug H."/>
            <person name="Bruchert V."/>
            <person name="Godhe A."/>
            <person name="Topel M."/>
        </authorList>
    </citation>
    <scope>NUCLEOTIDE SEQUENCE</scope>
    <source>
        <strain evidence="8">R05AC</strain>
    </source>
</reference>
<feature type="region of interest" description="Disordered" evidence="6">
    <location>
        <begin position="366"/>
        <end position="388"/>
    </location>
</feature>
<evidence type="ECO:0000256" key="6">
    <source>
        <dbReference type="SAM" id="MobiDB-lite"/>
    </source>
</evidence>
<sequence length="388" mass="39663">MPPKGKDISAMSAPPAVPAVPPAAAPAPAAPVTTIAAAKKGKDFARMASAASTQQMRAAPAPIPTPQTQNNAPPVAAASGGITMPGGRPKGKDLSRMGGGPPPPVPVPIPVNHAAAPYSVPPGTAPPVQVPAPNNMEQRHEIARRKAYGLNATNNPNMRPAAPIGYHQSYSQSAQPLAQHRPLVPNTSQPPQPVDTRVAKAKQPTKRPSHAESRLSKSTTASATSSSAKSDDNYGNAALAPAIGEKLQKLCHSIDPSYTLDSEVQERLVEMVDSFVDKVTKDAVRLARHRGSSNLDVVDVALALKKGYNISVPGLGPPSAARGKGQSVVAMSGVGGTAATGGQYGQYTGGNMKGGWLFADKVNAPAEGGSAKKKRKTSNAAAATSAAM</sequence>
<dbReference type="GO" id="GO:0005669">
    <property type="term" value="C:transcription factor TFIID complex"/>
    <property type="evidence" value="ECO:0007669"/>
    <property type="project" value="InterPro"/>
</dbReference>
<keyword evidence="4" id="KW-0804">Transcription</keyword>
<feature type="region of interest" description="Disordered" evidence="6">
    <location>
        <begin position="1"/>
        <end position="107"/>
    </location>
</feature>
<evidence type="ECO:0000256" key="4">
    <source>
        <dbReference type="ARBA" id="ARBA00023163"/>
    </source>
</evidence>
<dbReference type="PANTHER" id="PTHR12264">
    <property type="entry name" value="TRANSCRIPTION INITIATION FACTOR TFIID SUBUNIT 12"/>
    <property type="match status" value="1"/>
</dbReference>
<keyword evidence="3" id="KW-0805">Transcription regulation</keyword>
<evidence type="ECO:0000256" key="2">
    <source>
        <dbReference type="ARBA" id="ARBA00007530"/>
    </source>
</evidence>
<keyword evidence="5" id="KW-0539">Nucleus</keyword>
<evidence type="ECO:0000256" key="5">
    <source>
        <dbReference type="ARBA" id="ARBA00023242"/>
    </source>
</evidence>
<feature type="domain" description="Transcription initiation factor TFIID subunit 12" evidence="7">
    <location>
        <begin position="245"/>
        <end position="310"/>
    </location>
</feature>
<dbReference type="PANTHER" id="PTHR12264:SF21">
    <property type="entry name" value="TRANSCRIPTION INITIATION FACTOR TFIID SUBUNIT 12"/>
    <property type="match status" value="1"/>
</dbReference>
<feature type="compositionally biased region" description="Pro residues" evidence="6">
    <location>
        <begin position="15"/>
        <end position="29"/>
    </location>
</feature>
<dbReference type="GO" id="GO:0000124">
    <property type="term" value="C:SAGA complex"/>
    <property type="evidence" value="ECO:0007669"/>
    <property type="project" value="InterPro"/>
</dbReference>
<protein>
    <submittedName>
        <fullName evidence="8">Transcription initiation factor TFIID subunit 12</fullName>
    </submittedName>
</protein>
<dbReference type="GO" id="GO:0017025">
    <property type="term" value="F:TBP-class protein binding"/>
    <property type="evidence" value="ECO:0007669"/>
    <property type="project" value="TreeGrafter"/>
</dbReference>
<feature type="compositionally biased region" description="Low complexity" evidence="6">
    <location>
        <begin position="378"/>
        <end position="388"/>
    </location>
</feature>
<dbReference type="GO" id="GO:0051123">
    <property type="term" value="P:RNA polymerase II preinitiation complex assembly"/>
    <property type="evidence" value="ECO:0007669"/>
    <property type="project" value="TreeGrafter"/>
</dbReference>
<dbReference type="GO" id="GO:0046982">
    <property type="term" value="F:protein heterodimerization activity"/>
    <property type="evidence" value="ECO:0007669"/>
    <property type="project" value="InterPro"/>
</dbReference>
<dbReference type="AlphaFoldDB" id="A0AAD8YCN1"/>
<evidence type="ECO:0000313" key="9">
    <source>
        <dbReference type="Proteomes" id="UP001224775"/>
    </source>
</evidence>
<dbReference type="GO" id="GO:0003677">
    <property type="term" value="F:DNA binding"/>
    <property type="evidence" value="ECO:0007669"/>
    <property type="project" value="TreeGrafter"/>
</dbReference>
<evidence type="ECO:0000256" key="3">
    <source>
        <dbReference type="ARBA" id="ARBA00023015"/>
    </source>
</evidence>
<dbReference type="CDD" id="cd07981">
    <property type="entry name" value="HFD_TAF12"/>
    <property type="match status" value="1"/>
</dbReference>
<dbReference type="Proteomes" id="UP001224775">
    <property type="component" value="Unassembled WGS sequence"/>
</dbReference>
<evidence type="ECO:0000256" key="1">
    <source>
        <dbReference type="ARBA" id="ARBA00004123"/>
    </source>
</evidence>
<feature type="compositionally biased region" description="Low complexity" evidence="6">
    <location>
        <begin position="216"/>
        <end position="228"/>
    </location>
</feature>
<dbReference type="InterPro" id="IPR009072">
    <property type="entry name" value="Histone-fold"/>
</dbReference>
<keyword evidence="9" id="KW-1185">Reference proteome</keyword>
<gene>
    <name evidence="8" type="ORF">QTG54_005755</name>
</gene>
<name>A0AAD8YCN1_9STRA</name>
<accession>A0AAD8YCN1</accession>
<proteinExistence type="inferred from homology"/>
<comment type="subcellular location">
    <subcellularLocation>
        <location evidence="1">Nucleus</location>
    </subcellularLocation>
</comment>
<comment type="similarity">
    <text evidence="2">Belongs to the TAF12 family.</text>
</comment>
<feature type="region of interest" description="Disordered" evidence="6">
    <location>
        <begin position="141"/>
        <end position="235"/>
    </location>
</feature>
<dbReference type="Gene3D" id="1.10.20.10">
    <property type="entry name" value="Histone, subunit A"/>
    <property type="match status" value="1"/>
</dbReference>
<comment type="caution">
    <text evidence="8">The sequence shown here is derived from an EMBL/GenBank/DDBJ whole genome shotgun (WGS) entry which is preliminary data.</text>
</comment>
<dbReference type="EMBL" id="JATAAI010000009">
    <property type="protein sequence ID" value="KAK1743134.1"/>
    <property type="molecule type" value="Genomic_DNA"/>
</dbReference>
<feature type="compositionally biased region" description="Basic residues" evidence="6">
    <location>
        <begin position="199"/>
        <end position="208"/>
    </location>
</feature>
<evidence type="ECO:0000259" key="7">
    <source>
        <dbReference type="Pfam" id="PF03847"/>
    </source>
</evidence>
<dbReference type="InterPro" id="IPR003228">
    <property type="entry name" value="TFIID_TAF12_dom"/>
</dbReference>
<dbReference type="Pfam" id="PF03847">
    <property type="entry name" value="TFIID_20kDa"/>
    <property type="match status" value="1"/>
</dbReference>
<dbReference type="InterPro" id="IPR037794">
    <property type="entry name" value="TAF12"/>
</dbReference>